<comment type="caution">
    <text evidence="6">The sequence shown here is derived from an EMBL/GenBank/DDBJ whole genome shotgun (WGS) entry which is preliminary data.</text>
</comment>
<evidence type="ECO:0000256" key="3">
    <source>
        <dbReference type="ARBA" id="ARBA00022574"/>
    </source>
</evidence>
<evidence type="ECO:0000259" key="5">
    <source>
        <dbReference type="Pfam" id="PF24797"/>
    </source>
</evidence>
<keyword evidence="4" id="KW-0677">Repeat</keyword>
<proteinExistence type="predicted"/>
<evidence type="ECO:0000256" key="4">
    <source>
        <dbReference type="ARBA" id="ARBA00022737"/>
    </source>
</evidence>
<evidence type="ECO:0000256" key="1">
    <source>
        <dbReference type="ARBA" id="ARBA00004496"/>
    </source>
</evidence>
<dbReference type="OrthoDB" id="6273981at2759"/>
<sequence>MLQKNVWIEEMMNNRNKSNVLSMQWSHCGQKIAILYADGTIIVGGVDGNKLWGIESVFKDFCKLQVRDKSY</sequence>
<accession>A0A177AQG5</accession>
<protein>
    <recommendedName>
        <fullName evidence="5">IFT121/TULP4 N-terminal domain-containing protein</fullName>
    </recommendedName>
</protein>
<dbReference type="GO" id="GO:0005737">
    <property type="term" value="C:cytoplasm"/>
    <property type="evidence" value="ECO:0007669"/>
    <property type="project" value="UniProtKB-SubCell"/>
</dbReference>
<keyword evidence="7" id="KW-1185">Reference proteome</keyword>
<feature type="domain" description="IFT121/TULP4 N-terminal" evidence="5">
    <location>
        <begin position="1"/>
        <end position="59"/>
    </location>
</feature>
<reference evidence="6 7" key="1">
    <citation type="submission" date="2016-04" db="EMBL/GenBank/DDBJ databases">
        <title>The genome of Intoshia linei affirms orthonectids as highly simplified spiralians.</title>
        <authorList>
            <person name="Mikhailov K.V."/>
            <person name="Slusarev G.S."/>
            <person name="Nikitin M.A."/>
            <person name="Logacheva M.D."/>
            <person name="Penin A."/>
            <person name="Aleoshin V."/>
            <person name="Panchin Y.V."/>
        </authorList>
    </citation>
    <scope>NUCLEOTIDE SEQUENCE [LARGE SCALE GENOMIC DNA]</scope>
    <source>
        <strain evidence="6">Intl2013</strain>
        <tissue evidence="6">Whole animal</tissue>
    </source>
</reference>
<dbReference type="Proteomes" id="UP000078046">
    <property type="component" value="Unassembled WGS sequence"/>
</dbReference>
<evidence type="ECO:0000313" key="7">
    <source>
        <dbReference type="Proteomes" id="UP000078046"/>
    </source>
</evidence>
<evidence type="ECO:0000256" key="2">
    <source>
        <dbReference type="ARBA" id="ARBA00022490"/>
    </source>
</evidence>
<dbReference type="EMBL" id="LWCA01002615">
    <property type="protein sequence ID" value="OAF63772.1"/>
    <property type="molecule type" value="Genomic_DNA"/>
</dbReference>
<comment type="subcellular location">
    <subcellularLocation>
        <location evidence="1">Cytoplasm</location>
    </subcellularLocation>
</comment>
<gene>
    <name evidence="6" type="ORF">A3Q56_08522</name>
</gene>
<keyword evidence="3" id="KW-0853">WD repeat</keyword>
<organism evidence="6 7">
    <name type="scientific">Intoshia linei</name>
    <dbReference type="NCBI Taxonomy" id="1819745"/>
    <lineage>
        <taxon>Eukaryota</taxon>
        <taxon>Metazoa</taxon>
        <taxon>Spiralia</taxon>
        <taxon>Lophotrochozoa</taxon>
        <taxon>Mesozoa</taxon>
        <taxon>Orthonectida</taxon>
        <taxon>Rhopaluridae</taxon>
        <taxon>Intoshia</taxon>
    </lineage>
</organism>
<evidence type="ECO:0000313" key="6">
    <source>
        <dbReference type="EMBL" id="OAF63772.1"/>
    </source>
</evidence>
<dbReference type="Pfam" id="PF24797">
    <property type="entry name" value="Beta-prop_WDR35_TULP_N"/>
    <property type="match status" value="1"/>
</dbReference>
<dbReference type="InterPro" id="IPR056159">
    <property type="entry name" value="Beta-prop_IFT121_TULP_N"/>
</dbReference>
<keyword evidence="2" id="KW-0963">Cytoplasm</keyword>
<dbReference type="AlphaFoldDB" id="A0A177AQG5"/>
<name>A0A177AQG5_9BILA</name>